<dbReference type="AlphaFoldDB" id="A0A9D2NY54"/>
<dbReference type="NCBIfam" id="TIGR00099">
    <property type="entry name" value="Cof-subfamily"/>
    <property type="match status" value="1"/>
</dbReference>
<dbReference type="GO" id="GO:0000287">
    <property type="term" value="F:magnesium ion binding"/>
    <property type="evidence" value="ECO:0007669"/>
    <property type="project" value="TreeGrafter"/>
</dbReference>
<dbReference type="InterPro" id="IPR000150">
    <property type="entry name" value="Cof"/>
</dbReference>
<dbReference type="Gene3D" id="3.30.1240.10">
    <property type="match status" value="1"/>
</dbReference>
<dbReference type="Proteomes" id="UP000823894">
    <property type="component" value="Unassembled WGS sequence"/>
</dbReference>
<sequence length="278" mass="30474">MEHGKIIFLDVDGTLVDYKGRIPESAAAAVRLARQQGHKVYICTGRSRAEVYSEIWDIGLDGMIGGNGNYVEDSGQVLMHRSLSAGECRRIVDWLHERGLEFYLECNAGLFGSENFETAGEPVIRMYSRRKGAEGTDVLTVRDAFPEMIFGADLYRDDVNKISFILNSYQDYTDAAAAFPDLKAGTWGGAGETALFGDLALKDIGKAYAMDILLDHLNASAEDAIAFGDARVDIPMLQHSSEGGMGNGGKEIRAMADYVADDVECDRLWKAFSYLGLI</sequence>
<proteinExistence type="predicted"/>
<dbReference type="PANTHER" id="PTHR10000:SF25">
    <property type="entry name" value="PHOSPHATASE YKRA-RELATED"/>
    <property type="match status" value="1"/>
</dbReference>
<dbReference type="EMBL" id="DWWK01000193">
    <property type="protein sequence ID" value="HJC39701.1"/>
    <property type="molecule type" value="Genomic_DNA"/>
</dbReference>
<comment type="caution">
    <text evidence="1">The sequence shown here is derived from an EMBL/GenBank/DDBJ whole genome shotgun (WGS) entry which is preliminary data.</text>
</comment>
<dbReference type="Gene3D" id="3.40.50.1000">
    <property type="entry name" value="HAD superfamily/HAD-like"/>
    <property type="match status" value="1"/>
</dbReference>
<name>A0A9D2NY54_9FIRM</name>
<evidence type="ECO:0000313" key="1">
    <source>
        <dbReference type="EMBL" id="HJC39701.1"/>
    </source>
</evidence>
<dbReference type="Pfam" id="PF08282">
    <property type="entry name" value="Hydrolase_3"/>
    <property type="match status" value="1"/>
</dbReference>
<protein>
    <submittedName>
        <fullName evidence="1">Cof-type HAD-IIB family hydrolase</fullName>
    </submittedName>
</protein>
<gene>
    <name evidence="1" type="ORF">H9757_11670</name>
</gene>
<keyword evidence="1" id="KW-0378">Hydrolase</keyword>
<evidence type="ECO:0000313" key="2">
    <source>
        <dbReference type="Proteomes" id="UP000823894"/>
    </source>
</evidence>
<dbReference type="GO" id="GO:0005829">
    <property type="term" value="C:cytosol"/>
    <property type="evidence" value="ECO:0007669"/>
    <property type="project" value="TreeGrafter"/>
</dbReference>
<reference evidence="1" key="2">
    <citation type="submission" date="2021-04" db="EMBL/GenBank/DDBJ databases">
        <authorList>
            <person name="Gilroy R."/>
        </authorList>
    </citation>
    <scope>NUCLEOTIDE SEQUENCE</scope>
    <source>
        <strain evidence="1">ChiGjej1B1-1692</strain>
    </source>
</reference>
<organism evidence="1 2">
    <name type="scientific">Candidatus Mediterraneibacter faecigallinarum</name>
    <dbReference type="NCBI Taxonomy" id="2838669"/>
    <lineage>
        <taxon>Bacteria</taxon>
        <taxon>Bacillati</taxon>
        <taxon>Bacillota</taxon>
        <taxon>Clostridia</taxon>
        <taxon>Lachnospirales</taxon>
        <taxon>Lachnospiraceae</taxon>
        <taxon>Mediterraneibacter</taxon>
    </lineage>
</organism>
<accession>A0A9D2NY54</accession>
<dbReference type="GO" id="GO:0016791">
    <property type="term" value="F:phosphatase activity"/>
    <property type="evidence" value="ECO:0007669"/>
    <property type="project" value="UniProtKB-ARBA"/>
</dbReference>
<reference evidence="1" key="1">
    <citation type="journal article" date="2021" name="PeerJ">
        <title>Extensive microbial diversity within the chicken gut microbiome revealed by metagenomics and culture.</title>
        <authorList>
            <person name="Gilroy R."/>
            <person name="Ravi A."/>
            <person name="Getino M."/>
            <person name="Pursley I."/>
            <person name="Horton D.L."/>
            <person name="Alikhan N.F."/>
            <person name="Baker D."/>
            <person name="Gharbi K."/>
            <person name="Hall N."/>
            <person name="Watson M."/>
            <person name="Adriaenssens E.M."/>
            <person name="Foster-Nyarko E."/>
            <person name="Jarju S."/>
            <person name="Secka A."/>
            <person name="Antonio M."/>
            <person name="Oren A."/>
            <person name="Chaudhuri R.R."/>
            <person name="La Ragione R."/>
            <person name="Hildebrand F."/>
            <person name="Pallen M.J."/>
        </authorList>
    </citation>
    <scope>NUCLEOTIDE SEQUENCE</scope>
    <source>
        <strain evidence="1">ChiGjej1B1-1692</strain>
    </source>
</reference>
<dbReference type="SUPFAM" id="SSF56784">
    <property type="entry name" value="HAD-like"/>
    <property type="match status" value="1"/>
</dbReference>
<dbReference type="InterPro" id="IPR023214">
    <property type="entry name" value="HAD_sf"/>
</dbReference>
<dbReference type="InterPro" id="IPR036412">
    <property type="entry name" value="HAD-like_sf"/>
</dbReference>
<dbReference type="PANTHER" id="PTHR10000">
    <property type="entry name" value="PHOSPHOSERINE PHOSPHATASE"/>
    <property type="match status" value="1"/>
</dbReference>